<dbReference type="InterPro" id="IPR051121">
    <property type="entry name" value="FAH"/>
</dbReference>
<proteinExistence type="inferred from homology"/>
<gene>
    <name evidence="4" type="ORF">KFK14_10925</name>
</gene>
<dbReference type="EMBL" id="CP073910">
    <property type="protein sequence ID" value="QUT07845.1"/>
    <property type="molecule type" value="Genomic_DNA"/>
</dbReference>
<dbReference type="GO" id="GO:0016853">
    <property type="term" value="F:isomerase activity"/>
    <property type="evidence" value="ECO:0007669"/>
    <property type="project" value="UniProtKB-ARBA"/>
</dbReference>
<dbReference type="RefSeq" id="WP_212610806.1">
    <property type="nucleotide sequence ID" value="NZ_CP073910.1"/>
</dbReference>
<evidence type="ECO:0000259" key="3">
    <source>
        <dbReference type="Pfam" id="PF01557"/>
    </source>
</evidence>
<dbReference type="AlphaFoldDB" id="A0A975KAL0"/>
<evidence type="ECO:0000256" key="1">
    <source>
        <dbReference type="ARBA" id="ARBA00010211"/>
    </source>
</evidence>
<name>A0A975KAL0_9SPHN</name>
<dbReference type="SUPFAM" id="SSF56529">
    <property type="entry name" value="FAH"/>
    <property type="match status" value="1"/>
</dbReference>
<dbReference type="FunFam" id="3.90.850.10:FF:000002">
    <property type="entry name" value="2-hydroxyhepta-2,4-diene-1,7-dioate isomerase"/>
    <property type="match status" value="1"/>
</dbReference>
<protein>
    <submittedName>
        <fullName evidence="4">Fumarylacetoacetate hydrolase family protein</fullName>
    </submittedName>
</protein>
<keyword evidence="2" id="KW-0479">Metal-binding</keyword>
<feature type="domain" description="Fumarylacetoacetase-like C-terminal" evidence="3">
    <location>
        <begin position="74"/>
        <end position="278"/>
    </location>
</feature>
<dbReference type="PANTHER" id="PTHR42796">
    <property type="entry name" value="FUMARYLACETOACETATE HYDROLASE DOMAIN-CONTAINING PROTEIN 2A-RELATED"/>
    <property type="match status" value="1"/>
</dbReference>
<evidence type="ECO:0000256" key="2">
    <source>
        <dbReference type="ARBA" id="ARBA00022723"/>
    </source>
</evidence>
<dbReference type="GO" id="GO:0016787">
    <property type="term" value="F:hydrolase activity"/>
    <property type="evidence" value="ECO:0007669"/>
    <property type="project" value="UniProtKB-KW"/>
</dbReference>
<keyword evidence="4" id="KW-0378">Hydrolase</keyword>
<dbReference type="Proteomes" id="UP000681425">
    <property type="component" value="Chromosome"/>
</dbReference>
<accession>A0A975KAL0</accession>
<dbReference type="InterPro" id="IPR011234">
    <property type="entry name" value="Fumarylacetoacetase-like_C"/>
</dbReference>
<organism evidence="4 5">
    <name type="scientific">Sphingobium phenoxybenzoativorans</name>
    <dbReference type="NCBI Taxonomy" id="1592790"/>
    <lineage>
        <taxon>Bacteria</taxon>
        <taxon>Pseudomonadati</taxon>
        <taxon>Pseudomonadota</taxon>
        <taxon>Alphaproteobacteria</taxon>
        <taxon>Sphingomonadales</taxon>
        <taxon>Sphingomonadaceae</taxon>
        <taxon>Sphingobium</taxon>
    </lineage>
</organism>
<evidence type="ECO:0000313" key="4">
    <source>
        <dbReference type="EMBL" id="QUT07845.1"/>
    </source>
</evidence>
<dbReference type="GO" id="GO:0019752">
    <property type="term" value="P:carboxylic acid metabolic process"/>
    <property type="evidence" value="ECO:0007669"/>
    <property type="project" value="UniProtKB-ARBA"/>
</dbReference>
<dbReference type="KEGG" id="spph:KFK14_10925"/>
<dbReference type="PANTHER" id="PTHR42796:SF4">
    <property type="entry name" value="FUMARYLACETOACETATE HYDROLASE DOMAIN-CONTAINING PROTEIN 2A"/>
    <property type="match status" value="1"/>
</dbReference>
<comment type="similarity">
    <text evidence="1">Belongs to the FAH family.</text>
</comment>
<dbReference type="InterPro" id="IPR036663">
    <property type="entry name" value="Fumarylacetoacetase_C_sf"/>
</dbReference>
<reference evidence="4" key="1">
    <citation type="submission" date="2021-04" db="EMBL/GenBank/DDBJ databases">
        <title>Isolation of p-tert-butylphenol degrading bacteria Sphingobium phenoxybenzoativorans Tas13 from active sludge.</title>
        <authorList>
            <person name="Li Y."/>
        </authorList>
    </citation>
    <scope>NUCLEOTIDE SEQUENCE</scope>
    <source>
        <strain evidence="4">Tas13</strain>
    </source>
</reference>
<keyword evidence="5" id="KW-1185">Reference proteome</keyword>
<sequence length="286" mass="31265">MKLVTFSTSGEPMVGLSDGKGVAPLTGRLSEPVTDMISLMNAWDRVQPEIRAIGNFEIPLQDVTLHAPVTRPGKILAIGLNYADHAAEGGKAPPEYPMWFSKAATSVNGPYEPIDRPIVSEHLDYEAELVIVIGKRCRHVPKDRALDMIFGFCAGNDVSVRDWQLRTTQHFIGKSFDTHAPYGPWIVTPDEVSPANLAIRSYVNGELRQNSRTDQLIFDCAHQISYLSQVMTLEPGDILFSGTPSGVGAAKRPPLWLKAGDVVRVEIEGIGAIENRVVDEKAPLPA</sequence>
<dbReference type="Pfam" id="PF01557">
    <property type="entry name" value="FAA_hydrolase"/>
    <property type="match status" value="1"/>
</dbReference>
<dbReference type="GO" id="GO:0046872">
    <property type="term" value="F:metal ion binding"/>
    <property type="evidence" value="ECO:0007669"/>
    <property type="project" value="UniProtKB-KW"/>
</dbReference>
<evidence type="ECO:0000313" key="5">
    <source>
        <dbReference type="Proteomes" id="UP000681425"/>
    </source>
</evidence>
<dbReference type="Gene3D" id="3.90.850.10">
    <property type="entry name" value="Fumarylacetoacetase-like, C-terminal domain"/>
    <property type="match status" value="1"/>
</dbReference>